<accession>A0ACC2QU78</accession>
<gene>
    <name evidence="1" type="ORF">PYW08_004007</name>
</gene>
<organism evidence="1 2">
    <name type="scientific">Mythimna loreyi</name>
    <dbReference type="NCBI Taxonomy" id="667449"/>
    <lineage>
        <taxon>Eukaryota</taxon>
        <taxon>Metazoa</taxon>
        <taxon>Ecdysozoa</taxon>
        <taxon>Arthropoda</taxon>
        <taxon>Hexapoda</taxon>
        <taxon>Insecta</taxon>
        <taxon>Pterygota</taxon>
        <taxon>Neoptera</taxon>
        <taxon>Endopterygota</taxon>
        <taxon>Lepidoptera</taxon>
        <taxon>Glossata</taxon>
        <taxon>Ditrysia</taxon>
        <taxon>Noctuoidea</taxon>
        <taxon>Noctuidae</taxon>
        <taxon>Noctuinae</taxon>
        <taxon>Hadenini</taxon>
        <taxon>Mythimna</taxon>
    </lineage>
</organism>
<proteinExistence type="predicted"/>
<evidence type="ECO:0000313" key="2">
    <source>
        <dbReference type="Proteomes" id="UP001231649"/>
    </source>
</evidence>
<dbReference type="Proteomes" id="UP001231649">
    <property type="component" value="Chromosome 15"/>
</dbReference>
<protein>
    <submittedName>
        <fullName evidence="1">Uncharacterized protein</fullName>
    </submittedName>
</protein>
<reference evidence="1" key="1">
    <citation type="submission" date="2023-03" db="EMBL/GenBank/DDBJ databases">
        <title>Chromosome-level genomes of two armyworms, Mythimna separata and Mythimna loreyi, provide insights into the biosynthesis and reception of sex pheromones.</title>
        <authorList>
            <person name="Zhao H."/>
        </authorList>
    </citation>
    <scope>NUCLEOTIDE SEQUENCE</scope>
    <source>
        <strain evidence="1">BeijingLab</strain>
    </source>
</reference>
<keyword evidence="2" id="KW-1185">Reference proteome</keyword>
<sequence length="600" mass="69402">MKESSKSIQTTLTTESFWESINILITKPHVINRRLWGNKIWFKYYHQSEFSKYELPPCINRLNDLVTSDNIEKLKTSILNELNVEYQVSDIMSNAEAAIEVLLMELLPKNYIDNQAYQLVCLQKDKCTVTFYDVTPANCEQKLCPDFSYTIELKNSHIVLNAKNDESSKSYNWLVNTLLPQFIKWGLETTNHKTKNHKTKSSICNESLSLVSQTKYYEKYNDLKLKYGKEMVKIWPECTDASKFVYEDVAIATYLLLLWEQDGTNTKKSFVDLGCGNGLLVYILTKEGHIGLGIDVRKRNIWDMYPSNVVLKEKTITPSDTSIFPDMDWIIGNHSDELTPWIPVITARSSYKCNFFLLPCCAFRFDGSKYQRKNSYKSQYNDYLDHITELCKDCGFKIDTDRLKIPSTKRICIVSRGRIYPENEYEEYCNKIDDIIIKDSSNTSQDKNMANDFKARESLEKVRNCTQIDKNVIDSIVDCISKYLLEGCSNSDSSWSIGRIAELNELVQLIPKEQLNILKSECGGIQTLLKNNHNIFEVKAGKVGLRYPKTINEVGSNPKKRKLKHRTIKIQQKPCWFYNNHPQGCPLTDTECSFLHVKMT</sequence>
<dbReference type="EMBL" id="CM056791">
    <property type="protein sequence ID" value="KAJ8725824.1"/>
    <property type="molecule type" value="Genomic_DNA"/>
</dbReference>
<name>A0ACC2QU78_9NEOP</name>
<evidence type="ECO:0000313" key="1">
    <source>
        <dbReference type="EMBL" id="KAJ8725824.1"/>
    </source>
</evidence>
<comment type="caution">
    <text evidence="1">The sequence shown here is derived from an EMBL/GenBank/DDBJ whole genome shotgun (WGS) entry which is preliminary data.</text>
</comment>